<evidence type="ECO:0000313" key="3">
    <source>
        <dbReference type="EMBL" id="KAA1076932.1"/>
    </source>
</evidence>
<dbReference type="Proteomes" id="UP000325313">
    <property type="component" value="Unassembled WGS sequence"/>
</dbReference>
<feature type="chain" id="PRO_5036137275" evidence="2">
    <location>
        <begin position="21"/>
        <end position="486"/>
    </location>
</feature>
<proteinExistence type="predicted"/>
<keyword evidence="5" id="KW-1185">Reference proteome</keyword>
<evidence type="ECO:0000256" key="1">
    <source>
        <dbReference type="SAM" id="MobiDB-lite"/>
    </source>
</evidence>
<protein>
    <submittedName>
        <fullName evidence="4">Uncharacterized protein</fullName>
    </submittedName>
</protein>
<evidence type="ECO:0000313" key="4">
    <source>
        <dbReference type="EMBL" id="KAA1078907.1"/>
    </source>
</evidence>
<evidence type="ECO:0000256" key="2">
    <source>
        <dbReference type="SAM" id="SignalP"/>
    </source>
</evidence>
<feature type="compositionally biased region" description="Basic and acidic residues" evidence="1">
    <location>
        <begin position="160"/>
        <end position="175"/>
    </location>
</feature>
<evidence type="ECO:0000313" key="5">
    <source>
        <dbReference type="Proteomes" id="UP000324748"/>
    </source>
</evidence>
<organism evidence="4 6">
    <name type="scientific">Puccinia graminis f. sp. tritici</name>
    <dbReference type="NCBI Taxonomy" id="56615"/>
    <lineage>
        <taxon>Eukaryota</taxon>
        <taxon>Fungi</taxon>
        <taxon>Dikarya</taxon>
        <taxon>Basidiomycota</taxon>
        <taxon>Pucciniomycotina</taxon>
        <taxon>Pucciniomycetes</taxon>
        <taxon>Pucciniales</taxon>
        <taxon>Pucciniaceae</taxon>
        <taxon>Puccinia</taxon>
    </lineage>
</organism>
<dbReference type="OrthoDB" id="10670558at2759"/>
<keyword evidence="2" id="KW-0732">Signal</keyword>
<accession>A0A5B0MPH6</accession>
<name>A0A5B0MPH6_PUCGR</name>
<comment type="caution">
    <text evidence="4">The sequence shown here is derived from an EMBL/GenBank/DDBJ whole genome shotgun (WGS) entry which is preliminary data.</text>
</comment>
<reference evidence="5 6" key="1">
    <citation type="submission" date="2019-05" db="EMBL/GenBank/DDBJ databases">
        <title>Emergence of the Ug99 lineage of the wheat stem rust pathogen through somatic hybridization.</title>
        <authorList>
            <person name="Li F."/>
            <person name="Upadhyaya N.M."/>
            <person name="Sperschneider J."/>
            <person name="Matny O."/>
            <person name="Nguyen-Phuc H."/>
            <person name="Mago R."/>
            <person name="Raley C."/>
            <person name="Miller M.E."/>
            <person name="Silverstein K.A.T."/>
            <person name="Henningsen E."/>
            <person name="Hirsch C.D."/>
            <person name="Visser B."/>
            <person name="Pretorius Z.A."/>
            <person name="Steffenson B.J."/>
            <person name="Schwessinger B."/>
            <person name="Dodds P.N."/>
            <person name="Figueroa M."/>
        </authorList>
    </citation>
    <scope>NUCLEOTIDE SEQUENCE [LARGE SCALE GENOMIC DNA]</scope>
    <source>
        <strain evidence="3">21-0</strain>
        <strain evidence="4 6">Ug99</strain>
    </source>
</reference>
<dbReference type="EMBL" id="VSWC01000145">
    <property type="protein sequence ID" value="KAA1076932.1"/>
    <property type="molecule type" value="Genomic_DNA"/>
</dbReference>
<feature type="region of interest" description="Disordered" evidence="1">
    <location>
        <begin position="131"/>
        <end position="185"/>
    </location>
</feature>
<dbReference type="EMBL" id="VDEP01000446">
    <property type="protein sequence ID" value="KAA1078907.1"/>
    <property type="molecule type" value="Genomic_DNA"/>
</dbReference>
<dbReference type="Proteomes" id="UP000324748">
    <property type="component" value="Unassembled WGS sequence"/>
</dbReference>
<dbReference type="AlphaFoldDB" id="A0A5B0MPH6"/>
<sequence>MKALILAPCFLMLLQSEVESMSLPPDRTQFIKKKTPLQYSRSMSLYNKGEIDDYLAEPLTFSEPTPHSQVSVPTVGFQIHQAQAHPLAPHKLSPNKHIFNTNDALGADPNHALSSPNTDFYHELVIPIGNNSPNSSLKRKANELISQQKEHASPSQQKRMKPESIRDKDASEIAEKSSFTISKSLTEHGEVEEIEKYSSPADFWHHQEQGPSIITQNVNNLQCQRGCSEEEIRQAILHQTRDHLTKELGSLNTSFNSEWQFKKQFWIPQKKLDEFLRLYKFDQVCGYLTLRDYKKTKKQLGNLLLSLSEERLDINEDNIFANQIMKPLEYKLKLWMDSKRESAGEVEQKYFQNRVDRILNYVANVTKISTFLIITHMYLSKQYTGEVLEKEAVEKALTFMRDLWEAEKENQLLKSKKYFYIRKMSNLTCPDDLSYRLTTKDSTLWFYTSEAVMIYWREKNIVNFKNYRIRRELFTILQMIELIIAN</sequence>
<gene>
    <name evidence="3" type="ORF">PGT21_024435</name>
    <name evidence="4" type="ORF">PGTUg99_019467</name>
</gene>
<evidence type="ECO:0000313" key="6">
    <source>
        <dbReference type="Proteomes" id="UP000325313"/>
    </source>
</evidence>
<feature type="signal peptide" evidence="2">
    <location>
        <begin position="1"/>
        <end position="20"/>
    </location>
</feature>